<dbReference type="Gene3D" id="3.40.50.720">
    <property type="entry name" value="NAD(P)-binding Rossmann-like Domain"/>
    <property type="match status" value="1"/>
</dbReference>
<proteinExistence type="predicted"/>
<dbReference type="Pfam" id="PF03807">
    <property type="entry name" value="F420_oxidored"/>
    <property type="match status" value="1"/>
</dbReference>
<gene>
    <name evidence="3" type="primary">npdG</name>
    <name evidence="3" type="ORF">GHK86_17265</name>
</gene>
<keyword evidence="4" id="KW-1185">Reference proteome</keyword>
<dbReference type="PANTHER" id="PTHR14239:SF0">
    <property type="entry name" value="F420-DEPENDENT NADP REDUCTASE"/>
    <property type="match status" value="1"/>
</dbReference>
<evidence type="ECO:0000256" key="1">
    <source>
        <dbReference type="ARBA" id="ARBA00023002"/>
    </source>
</evidence>
<accession>A0ABW9R195</accession>
<dbReference type="InterPro" id="IPR028939">
    <property type="entry name" value="P5C_Rdtase_cat_N"/>
</dbReference>
<dbReference type="NCBIfam" id="TIGR01915">
    <property type="entry name" value="npdG"/>
    <property type="match status" value="1"/>
</dbReference>
<keyword evidence="1" id="KW-0560">Oxidoreductase</keyword>
<dbReference type="InterPro" id="IPR036291">
    <property type="entry name" value="NAD(P)-bd_dom_sf"/>
</dbReference>
<dbReference type="SUPFAM" id="SSF51735">
    <property type="entry name" value="NAD(P)-binding Rossmann-fold domains"/>
    <property type="match status" value="1"/>
</dbReference>
<sequence>MAPATCQARGVRIGVIGATGPAGQAVAVQFAGIGDQVVVGSRSEERAAATVGELRDRWPDRELDLVAGDNRAACDADAVVLATPWEGVPATLADLADALEGRLVVSMVNALAKWGRYMVPLVPPTGSVTAAVALALPGSRVAGAFHNLPAGPWADLEHPLDADVLVVAERRPVAREVTALVDRLPGLRGIDAGNLANAAAVEALTATLVGINIRYKAHASLRLTGITRD</sequence>
<organism evidence="3 4">
    <name type="scientific">Acidiferrimicrobium australe</name>
    <dbReference type="NCBI Taxonomy" id="2664430"/>
    <lineage>
        <taxon>Bacteria</taxon>
        <taxon>Bacillati</taxon>
        <taxon>Actinomycetota</taxon>
        <taxon>Acidimicrobiia</taxon>
        <taxon>Acidimicrobiales</taxon>
        <taxon>Acidimicrobiaceae</taxon>
        <taxon>Acidiferrimicrobium</taxon>
    </lineage>
</organism>
<feature type="domain" description="Pyrroline-5-carboxylate reductase catalytic N-terminal" evidence="2">
    <location>
        <begin position="12"/>
        <end position="109"/>
    </location>
</feature>
<evidence type="ECO:0000313" key="4">
    <source>
        <dbReference type="Proteomes" id="UP000437736"/>
    </source>
</evidence>
<protein>
    <submittedName>
        <fullName evidence="3">NADPH-dependent F420 reductase</fullName>
    </submittedName>
</protein>
<dbReference type="EMBL" id="WJHE01001019">
    <property type="protein sequence ID" value="MST34463.1"/>
    <property type="molecule type" value="Genomic_DNA"/>
</dbReference>
<comment type="caution">
    <text evidence="3">The sequence shown here is derived from an EMBL/GenBank/DDBJ whole genome shotgun (WGS) entry which is preliminary data.</text>
</comment>
<evidence type="ECO:0000259" key="2">
    <source>
        <dbReference type="Pfam" id="PF03807"/>
    </source>
</evidence>
<evidence type="ECO:0000313" key="3">
    <source>
        <dbReference type="EMBL" id="MST34463.1"/>
    </source>
</evidence>
<dbReference type="InterPro" id="IPR051267">
    <property type="entry name" value="STEAP_metalloreductase"/>
</dbReference>
<dbReference type="PANTHER" id="PTHR14239">
    <property type="entry name" value="DUDULIN-RELATED"/>
    <property type="match status" value="1"/>
</dbReference>
<dbReference type="Proteomes" id="UP000437736">
    <property type="component" value="Unassembled WGS sequence"/>
</dbReference>
<reference evidence="3 4" key="1">
    <citation type="submission" date="2019-11" db="EMBL/GenBank/DDBJ databases">
        <title>Acidiferrimicrobium australis gen. nov., sp. nov., an acidophilic and obligately heterotrophic, member of the Actinobacteria that catalyses dissimilatory oxido- reduction of iron isolated from metal-rich acidic water in Chile.</title>
        <authorList>
            <person name="Gonzalez D."/>
            <person name="Huber K."/>
            <person name="Hedrich S."/>
            <person name="Rojas-Villalobos C."/>
            <person name="Quatrini R."/>
            <person name="Dinamarca M.A."/>
            <person name="Schwarz A."/>
            <person name="Canales C."/>
            <person name="Nancucheo I."/>
        </authorList>
    </citation>
    <scope>NUCLEOTIDE SEQUENCE [LARGE SCALE GENOMIC DNA]</scope>
    <source>
        <strain evidence="3 4">USS-CCA1</strain>
    </source>
</reference>
<dbReference type="InterPro" id="IPR010185">
    <property type="entry name" value="NpdG"/>
</dbReference>
<name>A0ABW9R195_9ACTN</name>